<organism evidence="1 2">
    <name type="scientific">[Candida] subhashii</name>
    <dbReference type="NCBI Taxonomy" id="561895"/>
    <lineage>
        <taxon>Eukaryota</taxon>
        <taxon>Fungi</taxon>
        <taxon>Dikarya</taxon>
        <taxon>Ascomycota</taxon>
        <taxon>Saccharomycotina</taxon>
        <taxon>Pichiomycetes</taxon>
        <taxon>Debaryomycetaceae</taxon>
        <taxon>Spathaspora</taxon>
    </lineage>
</organism>
<name>A0A8J5QJH6_9ASCO</name>
<evidence type="ECO:0000313" key="1">
    <source>
        <dbReference type="EMBL" id="KAG7661598.1"/>
    </source>
</evidence>
<gene>
    <name evidence="1" type="ORF">J8A68_004866</name>
</gene>
<comment type="caution">
    <text evidence="1">The sequence shown here is derived from an EMBL/GenBank/DDBJ whole genome shotgun (WGS) entry which is preliminary data.</text>
</comment>
<evidence type="ECO:0008006" key="3">
    <source>
        <dbReference type="Google" id="ProtNLM"/>
    </source>
</evidence>
<dbReference type="AlphaFoldDB" id="A0A8J5QJH6"/>
<reference evidence="1 2" key="1">
    <citation type="journal article" date="2021" name="DNA Res.">
        <title>Genome analysis of Candida subhashii reveals its hybrid nature and dual mitochondrial genome conformations.</title>
        <authorList>
            <person name="Mixao V."/>
            <person name="Hegedusova E."/>
            <person name="Saus E."/>
            <person name="Pryszcz L.P."/>
            <person name="Cillingova A."/>
            <person name="Nosek J."/>
            <person name="Gabaldon T."/>
        </authorList>
    </citation>
    <scope>NUCLEOTIDE SEQUENCE [LARGE SCALE GENOMIC DNA]</scope>
    <source>
        <strain evidence="1 2">CBS 10753</strain>
    </source>
</reference>
<keyword evidence="2" id="KW-1185">Reference proteome</keyword>
<dbReference type="GeneID" id="73471666"/>
<dbReference type="RefSeq" id="XP_049261831.1">
    <property type="nucleotide sequence ID" value="XM_049408870.1"/>
</dbReference>
<proteinExistence type="predicted"/>
<accession>A0A8J5QJH6</accession>
<dbReference type="OrthoDB" id="425749at2759"/>
<dbReference type="Proteomes" id="UP000694255">
    <property type="component" value="Unassembled WGS sequence"/>
</dbReference>
<evidence type="ECO:0000313" key="2">
    <source>
        <dbReference type="Proteomes" id="UP000694255"/>
    </source>
</evidence>
<dbReference type="EMBL" id="JAGSYN010000216">
    <property type="protein sequence ID" value="KAG7661598.1"/>
    <property type="molecule type" value="Genomic_DNA"/>
</dbReference>
<protein>
    <recommendedName>
        <fullName evidence="3">CCHC-type domain-containing protein</fullName>
    </recommendedName>
</protein>
<sequence>MNIDQVKSLITTIIESNDSWPNVNVSLQGHLNFHIWNEQFVARCKELGVPLEETNFEDEVEENLRVEVNETIDKFIQKGIDSTVSSECKLEDSETSGRKRYQAIVDKFGGEFTLQVAVQLITQYLSKPVPTIEIKQFWENIISKFSVEELGGIVYIAHIPQESQDLIFQEIDKSDATLSMATIEKSCEALNVQRPEIISFSFKGNKRSYAKPDRLNGSKKKSIRCKYCTAFGHVVSECRKLKSKRASESRKQEVH</sequence>